<keyword evidence="1" id="KW-0472">Membrane</keyword>
<dbReference type="OrthoDB" id="47652at2"/>
<keyword evidence="3" id="KW-1185">Reference proteome</keyword>
<evidence type="ECO:0000256" key="1">
    <source>
        <dbReference type="SAM" id="Phobius"/>
    </source>
</evidence>
<protein>
    <submittedName>
        <fullName evidence="2">YggT family protein</fullName>
    </submittedName>
</protein>
<keyword evidence="1" id="KW-0812">Transmembrane</keyword>
<dbReference type="EMBL" id="SDGZ01000010">
    <property type="protein sequence ID" value="TYC50124.1"/>
    <property type="molecule type" value="Genomic_DNA"/>
</dbReference>
<gene>
    <name evidence="2" type="ORF">ESZ50_03470</name>
</gene>
<dbReference type="GO" id="GO:0016020">
    <property type="term" value="C:membrane"/>
    <property type="evidence" value="ECO:0007669"/>
    <property type="project" value="InterPro"/>
</dbReference>
<feature type="transmembrane region" description="Helical" evidence="1">
    <location>
        <begin position="6"/>
        <end position="28"/>
    </location>
</feature>
<dbReference type="InterPro" id="IPR003425">
    <property type="entry name" value="CCB3/YggT"/>
</dbReference>
<keyword evidence="1" id="KW-1133">Transmembrane helix</keyword>
<evidence type="ECO:0000313" key="3">
    <source>
        <dbReference type="Proteomes" id="UP000371977"/>
    </source>
</evidence>
<reference evidence="2 3" key="1">
    <citation type="submission" date="2019-01" db="EMBL/GenBank/DDBJ databases">
        <title>Weissella sp. nov., a novel lactic acid bacterium isolated from animal feces.</title>
        <authorList>
            <person name="Wang L.-T."/>
        </authorList>
    </citation>
    <scope>NUCLEOTIDE SEQUENCE [LARGE SCALE GENOMIC DNA]</scope>
    <source>
        <strain evidence="2 3">8H-2</strain>
    </source>
</reference>
<name>A0A6C2C867_9LACO</name>
<dbReference type="AlphaFoldDB" id="A0A6C2C867"/>
<proteinExistence type="predicted"/>
<comment type="caution">
    <text evidence="2">The sequence shown here is derived from an EMBL/GenBank/DDBJ whole genome shotgun (WGS) entry which is preliminary data.</text>
</comment>
<organism evidence="2 3">
    <name type="scientific">Weissella muntiaci</name>
    <dbReference type="NCBI Taxonomy" id="2508881"/>
    <lineage>
        <taxon>Bacteria</taxon>
        <taxon>Bacillati</taxon>
        <taxon>Bacillota</taxon>
        <taxon>Bacilli</taxon>
        <taxon>Lactobacillales</taxon>
        <taxon>Lactobacillaceae</taxon>
        <taxon>Weissella</taxon>
    </lineage>
</organism>
<dbReference type="Pfam" id="PF02325">
    <property type="entry name" value="CCB3_YggT"/>
    <property type="match status" value="1"/>
</dbReference>
<dbReference type="RefSeq" id="WP_148622206.1">
    <property type="nucleotide sequence ID" value="NZ_SDGZ01000010.1"/>
</dbReference>
<sequence>MIYILLAISLILRAFEFIILIWALMSWLPGASQSSFGRLLGRVAGIVVDPIRRIMPRTGMLDFSPLLAIILLQLAQMGVQMISRGF</sequence>
<evidence type="ECO:0000313" key="2">
    <source>
        <dbReference type="EMBL" id="TYC50124.1"/>
    </source>
</evidence>
<dbReference type="Proteomes" id="UP000371977">
    <property type="component" value="Unassembled WGS sequence"/>
</dbReference>
<accession>A0A6C2C867</accession>